<name>A0A0G1PTN8_9BACT</name>
<sequence>MKGNKLAEKSFEGSFGSKEAVDFSKNKEKLSVPKNRGEFIQSPEYTQSAEVRSAAKAEFNSFVRFGRIDDALKTRDKFNLPPEYIQSAEVQSAAKEGAIFYLRKTDSDRLFRFLDEFNLPSEFFRSPEVQLLAKKMPKLLKDVTCRKMLLCHPRFNLRLKSC</sequence>
<dbReference type="EMBL" id="LCKW01000011">
    <property type="protein sequence ID" value="KKU08838.1"/>
    <property type="molecule type" value="Genomic_DNA"/>
</dbReference>
<evidence type="ECO:0000313" key="1">
    <source>
        <dbReference type="EMBL" id="KKU08838.1"/>
    </source>
</evidence>
<accession>A0A0G1PTN8</accession>
<proteinExistence type="predicted"/>
<organism evidence="1 2">
    <name type="scientific">Candidatus Uhrbacteria bacterium GW2011_GWE2_45_35</name>
    <dbReference type="NCBI Taxonomy" id="1618993"/>
    <lineage>
        <taxon>Bacteria</taxon>
        <taxon>Candidatus Uhriibacteriota</taxon>
    </lineage>
</organism>
<gene>
    <name evidence="1" type="ORF">UX09_C0011G0020</name>
</gene>
<dbReference type="AlphaFoldDB" id="A0A0G1PTN8"/>
<evidence type="ECO:0000313" key="2">
    <source>
        <dbReference type="Proteomes" id="UP000034354"/>
    </source>
</evidence>
<dbReference type="Proteomes" id="UP000034354">
    <property type="component" value="Unassembled WGS sequence"/>
</dbReference>
<reference evidence="1 2" key="1">
    <citation type="journal article" date="2015" name="Nature">
        <title>rRNA introns, odd ribosomes, and small enigmatic genomes across a large radiation of phyla.</title>
        <authorList>
            <person name="Brown C.T."/>
            <person name="Hug L.A."/>
            <person name="Thomas B.C."/>
            <person name="Sharon I."/>
            <person name="Castelle C.J."/>
            <person name="Singh A."/>
            <person name="Wilkins M.J."/>
            <person name="Williams K.H."/>
            <person name="Banfield J.F."/>
        </authorList>
    </citation>
    <scope>NUCLEOTIDE SEQUENCE [LARGE SCALE GENOMIC DNA]</scope>
</reference>
<protein>
    <submittedName>
        <fullName evidence="1">Uncharacterized protein</fullName>
    </submittedName>
</protein>
<comment type="caution">
    <text evidence="1">The sequence shown here is derived from an EMBL/GenBank/DDBJ whole genome shotgun (WGS) entry which is preliminary data.</text>
</comment>
<dbReference type="STRING" id="1618993.UX09_C0011G0020"/>